<organism evidence="2">
    <name type="scientific">Lotus japonicus</name>
    <name type="common">Lotus corniculatus var. japonicus</name>
    <dbReference type="NCBI Taxonomy" id="34305"/>
    <lineage>
        <taxon>Eukaryota</taxon>
        <taxon>Viridiplantae</taxon>
        <taxon>Streptophyta</taxon>
        <taxon>Embryophyta</taxon>
        <taxon>Tracheophyta</taxon>
        <taxon>Spermatophyta</taxon>
        <taxon>Magnoliopsida</taxon>
        <taxon>eudicotyledons</taxon>
        <taxon>Gunneridae</taxon>
        <taxon>Pentapetalae</taxon>
        <taxon>rosids</taxon>
        <taxon>fabids</taxon>
        <taxon>Fabales</taxon>
        <taxon>Fabaceae</taxon>
        <taxon>Papilionoideae</taxon>
        <taxon>50 kb inversion clade</taxon>
        <taxon>NPAAA clade</taxon>
        <taxon>Hologalegina</taxon>
        <taxon>robinioid clade</taxon>
        <taxon>Loteae</taxon>
        <taxon>Lotus</taxon>
    </lineage>
</organism>
<feature type="region of interest" description="Disordered" evidence="1">
    <location>
        <begin position="33"/>
        <end position="122"/>
    </location>
</feature>
<proteinExistence type="evidence at transcript level"/>
<dbReference type="AlphaFoldDB" id="I3SE33"/>
<feature type="compositionally biased region" description="Basic and acidic residues" evidence="1">
    <location>
        <begin position="33"/>
        <end position="49"/>
    </location>
</feature>
<dbReference type="EMBL" id="BT138730">
    <property type="protein sequence ID" value="AFK38525.1"/>
    <property type="molecule type" value="mRNA"/>
</dbReference>
<reference evidence="2" key="1">
    <citation type="submission" date="2012-05" db="EMBL/GenBank/DDBJ databases">
        <authorList>
            <person name="Krishnakumar V."/>
            <person name="Cheung F."/>
            <person name="Xiao Y."/>
            <person name="Chan A."/>
            <person name="Moskal W.A."/>
            <person name="Town C.D."/>
        </authorList>
    </citation>
    <scope>NUCLEOTIDE SEQUENCE</scope>
</reference>
<feature type="region of interest" description="Disordered" evidence="1">
    <location>
        <begin position="1"/>
        <end position="20"/>
    </location>
</feature>
<sequence>MNHRREVPPPPPPPSYPNRQHFVENMERENFYNNHERIKPPPFDHRDRWNGPGPYPGPRHQDNGAPPPYGCHPYESPRMPGHGWRFPPRSGNHNHRSSAPFRPPFEDAIPVANRGPNFWRPR</sequence>
<accession>I3SE33</accession>
<evidence type="ECO:0000256" key="1">
    <source>
        <dbReference type="SAM" id="MobiDB-lite"/>
    </source>
</evidence>
<evidence type="ECO:0000313" key="2">
    <source>
        <dbReference type="EMBL" id="AFK38525.1"/>
    </source>
</evidence>
<protein>
    <submittedName>
        <fullName evidence="2">Uncharacterized protein</fullName>
    </submittedName>
</protein>
<name>I3SE33_LOTJA</name>